<feature type="region of interest" description="Disordered" evidence="1">
    <location>
        <begin position="222"/>
        <end position="250"/>
    </location>
</feature>
<organism evidence="2 3">
    <name type="scientific">Geothrix edaphica</name>
    <dbReference type="NCBI Taxonomy" id="2927976"/>
    <lineage>
        <taxon>Bacteria</taxon>
        <taxon>Pseudomonadati</taxon>
        <taxon>Acidobacteriota</taxon>
        <taxon>Holophagae</taxon>
        <taxon>Holophagales</taxon>
        <taxon>Holophagaceae</taxon>
        <taxon>Geothrix</taxon>
    </lineage>
</organism>
<dbReference type="RefSeq" id="WP_285609646.1">
    <property type="nucleotide sequence ID" value="NZ_BSDC01000003.1"/>
</dbReference>
<keyword evidence="3" id="KW-1185">Reference proteome</keyword>
<comment type="caution">
    <text evidence="2">The sequence shown here is derived from an EMBL/GenBank/DDBJ whole genome shotgun (WGS) entry which is preliminary data.</text>
</comment>
<sequence length="355" mass="38121">MSAARPEDQPTHDALRGPLESWLNQKNQSLLEEVIATWQLAMERFQPDEALLERLRQALPAQAPAEPETGGAMAAFAGALDLVEGAPSQGDLLKRLLDGLEPLVERSALFILKQGLASLYAHRGFEAHAPLKPGAVVPPPDLEAVIQGLGRSLRKKGAGYSALLAVLSPYEAADLVILPIRHKRKAVALLLVDSGLRQKLDHPELVRALVLAASASLGSLAAGKDEPAHPLPQPMAHALPVPSAASQSSAPTQMVPDTIEAPPSMDLDPKTRAAAERLARVLVGDVELYFPGKVAQARSQGNLYGLLRDELERSRATFVERFGEDVEVQHRIFTSTVIHQLCDDDASKLSGAPWA</sequence>
<dbReference type="EMBL" id="BSDC01000003">
    <property type="protein sequence ID" value="GLH68025.1"/>
    <property type="molecule type" value="Genomic_DNA"/>
</dbReference>
<accession>A0ABQ5Q0W6</accession>
<proteinExistence type="predicted"/>
<evidence type="ECO:0000256" key="1">
    <source>
        <dbReference type="SAM" id="MobiDB-lite"/>
    </source>
</evidence>
<name>A0ABQ5Q0W6_9BACT</name>
<dbReference type="Proteomes" id="UP001165044">
    <property type="component" value="Unassembled WGS sequence"/>
</dbReference>
<evidence type="ECO:0000313" key="3">
    <source>
        <dbReference type="Proteomes" id="UP001165044"/>
    </source>
</evidence>
<reference evidence="2" key="1">
    <citation type="journal article" date="2023" name="Antonie Van Leeuwenhoek">
        <title>Mesoterricola silvestris gen. nov., sp. nov., Mesoterricola sediminis sp. nov., Geothrix oryzae sp. nov., Geothrix edaphica sp. nov., Geothrix rubra sp. nov., and Geothrix limicola sp. nov., six novel members of Acidobacteriota isolated from soils.</title>
        <authorList>
            <person name="Itoh H."/>
            <person name="Sugisawa Y."/>
            <person name="Mise K."/>
            <person name="Xu Z."/>
            <person name="Kuniyasu M."/>
            <person name="Ushijima N."/>
            <person name="Kawano K."/>
            <person name="Kobayashi E."/>
            <person name="Shiratori Y."/>
            <person name="Masuda Y."/>
            <person name="Senoo K."/>
        </authorList>
    </citation>
    <scope>NUCLEOTIDE SEQUENCE</scope>
    <source>
        <strain evidence="2">Red802</strain>
    </source>
</reference>
<gene>
    <name evidence="2" type="ORF">GETHED_23890</name>
</gene>
<protein>
    <recommendedName>
        <fullName evidence="4">GAF domain-containing protein</fullName>
    </recommendedName>
</protein>
<evidence type="ECO:0008006" key="4">
    <source>
        <dbReference type="Google" id="ProtNLM"/>
    </source>
</evidence>
<feature type="compositionally biased region" description="Low complexity" evidence="1">
    <location>
        <begin position="238"/>
        <end position="250"/>
    </location>
</feature>
<evidence type="ECO:0000313" key="2">
    <source>
        <dbReference type="EMBL" id="GLH68025.1"/>
    </source>
</evidence>